<reference evidence="2" key="1">
    <citation type="submission" date="2015-04" db="UniProtKB">
        <authorList>
            <consortium name="EnsemblPlants"/>
        </authorList>
    </citation>
    <scope>IDENTIFICATION</scope>
</reference>
<dbReference type="Gramene" id="OGLUM09G03610.6">
    <property type="protein sequence ID" value="OGLUM09G03610.6"/>
    <property type="gene ID" value="OGLUM09G03610"/>
</dbReference>
<dbReference type="EnsemblPlants" id="OGLUM09G03610.6">
    <property type="protein sequence ID" value="OGLUM09G03610.6"/>
    <property type="gene ID" value="OGLUM09G03610"/>
</dbReference>
<evidence type="ECO:0000256" key="1">
    <source>
        <dbReference type="SAM" id="MobiDB-lite"/>
    </source>
</evidence>
<protein>
    <submittedName>
        <fullName evidence="2">Uncharacterized protein</fullName>
    </submittedName>
</protein>
<sequence>MVLICPDLLINKYSNKMFSLSSVPYKIRHLLLNALRCTIVFALLSFVTRTILHVHTGRAAVPVGNGSSAAPRSVQQRLPALRRHRRRHCPPHQLLHAEDQARLGMARLARRRRRPRRVAHPRRALPPGDAQQPTAARQRQAQSQGASHQDPRCQRRGGRAGGHCGRQ</sequence>
<feature type="compositionally biased region" description="Basic residues" evidence="1">
    <location>
        <begin position="108"/>
        <end position="123"/>
    </location>
</feature>
<proteinExistence type="predicted"/>
<dbReference type="AlphaFoldDB" id="A0A0E0B0H8"/>
<name>A0A0E0B0H8_9ORYZ</name>
<dbReference type="Proteomes" id="UP000026961">
    <property type="component" value="Chromosome 9"/>
</dbReference>
<feature type="region of interest" description="Disordered" evidence="1">
    <location>
        <begin position="108"/>
        <end position="167"/>
    </location>
</feature>
<reference evidence="2" key="2">
    <citation type="submission" date="2018-05" db="EMBL/GenBank/DDBJ databases">
        <title>OgluRS3 (Oryza glumaepatula Reference Sequence Version 3).</title>
        <authorList>
            <person name="Zhang J."/>
            <person name="Kudrna D."/>
            <person name="Lee S."/>
            <person name="Talag J."/>
            <person name="Welchert J."/>
            <person name="Wing R.A."/>
        </authorList>
    </citation>
    <scope>NUCLEOTIDE SEQUENCE [LARGE SCALE GENOMIC DNA]</scope>
</reference>
<evidence type="ECO:0000313" key="3">
    <source>
        <dbReference type="Proteomes" id="UP000026961"/>
    </source>
</evidence>
<feature type="compositionally biased region" description="Low complexity" evidence="1">
    <location>
        <begin position="125"/>
        <end position="148"/>
    </location>
</feature>
<evidence type="ECO:0000313" key="2">
    <source>
        <dbReference type="EnsemblPlants" id="OGLUM09G03610.6"/>
    </source>
</evidence>
<organism evidence="2">
    <name type="scientific">Oryza glumipatula</name>
    <dbReference type="NCBI Taxonomy" id="40148"/>
    <lineage>
        <taxon>Eukaryota</taxon>
        <taxon>Viridiplantae</taxon>
        <taxon>Streptophyta</taxon>
        <taxon>Embryophyta</taxon>
        <taxon>Tracheophyta</taxon>
        <taxon>Spermatophyta</taxon>
        <taxon>Magnoliopsida</taxon>
        <taxon>Liliopsida</taxon>
        <taxon>Poales</taxon>
        <taxon>Poaceae</taxon>
        <taxon>BOP clade</taxon>
        <taxon>Oryzoideae</taxon>
        <taxon>Oryzeae</taxon>
        <taxon>Oryzinae</taxon>
        <taxon>Oryza</taxon>
    </lineage>
</organism>
<keyword evidence="3" id="KW-1185">Reference proteome</keyword>
<accession>A0A0E0B0H8</accession>
<dbReference type="HOGENOM" id="CLU_1597054_0_0_1"/>